<evidence type="ECO:0000256" key="6">
    <source>
        <dbReference type="ARBA" id="ARBA00023136"/>
    </source>
</evidence>
<dbReference type="GO" id="GO:0005886">
    <property type="term" value="C:plasma membrane"/>
    <property type="evidence" value="ECO:0007669"/>
    <property type="project" value="UniProtKB-SubCell"/>
</dbReference>
<dbReference type="PROSITE" id="PS51257">
    <property type="entry name" value="PROKAR_LIPOPROTEIN"/>
    <property type="match status" value="1"/>
</dbReference>
<evidence type="ECO:0008006" key="12">
    <source>
        <dbReference type="Google" id="ProtNLM"/>
    </source>
</evidence>
<organism evidence="10 11">
    <name type="scientific">Asticcacaulis benevestitus DSM 16100 = ATCC BAA-896</name>
    <dbReference type="NCBI Taxonomy" id="1121022"/>
    <lineage>
        <taxon>Bacteria</taxon>
        <taxon>Pseudomonadati</taxon>
        <taxon>Pseudomonadota</taxon>
        <taxon>Alphaproteobacteria</taxon>
        <taxon>Caulobacterales</taxon>
        <taxon>Caulobacteraceae</taxon>
        <taxon>Asticcacaulis</taxon>
    </lineage>
</organism>
<keyword evidence="8 9" id="KW-0449">Lipoprotein</keyword>
<evidence type="ECO:0000313" key="10">
    <source>
        <dbReference type="EMBL" id="ESQ94474.1"/>
    </source>
</evidence>
<evidence type="ECO:0000256" key="4">
    <source>
        <dbReference type="ARBA" id="ARBA00022692"/>
    </source>
</evidence>
<reference evidence="10 11" key="1">
    <citation type="journal article" date="2014" name="Nature">
        <title>Sequential evolution of bacterial morphology by co-option of a developmental regulator.</title>
        <authorList>
            <person name="Jiang C."/>
            <person name="Brown P.J."/>
            <person name="Ducret A."/>
            <person name="Brun Y.V."/>
        </authorList>
    </citation>
    <scope>NUCLEOTIDE SEQUENCE [LARGE SCALE GENOMIC DNA]</scope>
    <source>
        <strain evidence="10 11">DSM 16100</strain>
    </source>
</reference>
<keyword evidence="5 9" id="KW-0732">Signal</keyword>
<dbReference type="RefSeq" id="WP_018082172.1">
    <property type="nucleotide sequence ID" value="NZ_AQWM01000011.1"/>
</dbReference>
<dbReference type="Pfam" id="PF02321">
    <property type="entry name" value="OEP"/>
    <property type="match status" value="2"/>
</dbReference>
<dbReference type="SUPFAM" id="SSF56954">
    <property type="entry name" value="Outer membrane efflux proteins (OEP)"/>
    <property type="match status" value="1"/>
</dbReference>
<protein>
    <recommendedName>
        <fullName evidence="12">Multidrug transporter</fullName>
    </recommendedName>
</protein>
<dbReference type="AlphaFoldDB" id="V4Q423"/>
<evidence type="ECO:0000256" key="2">
    <source>
        <dbReference type="ARBA" id="ARBA00007613"/>
    </source>
</evidence>
<dbReference type="PATRIC" id="fig|1121022.4.peg.244"/>
<dbReference type="PANTHER" id="PTHR30203">
    <property type="entry name" value="OUTER MEMBRANE CATION EFFLUX PROTEIN"/>
    <property type="match status" value="1"/>
</dbReference>
<dbReference type="NCBIfam" id="TIGR01845">
    <property type="entry name" value="outer_NodT"/>
    <property type="match status" value="1"/>
</dbReference>
<keyword evidence="7 9" id="KW-0564">Palmitate</keyword>
<dbReference type="STRING" id="1121022.GCA_000376105_02505"/>
<dbReference type="InterPro" id="IPR003423">
    <property type="entry name" value="OMP_efflux"/>
</dbReference>
<dbReference type="Gene3D" id="2.20.200.10">
    <property type="entry name" value="Outer membrane efflux proteins (OEP)"/>
    <property type="match status" value="1"/>
</dbReference>
<evidence type="ECO:0000256" key="1">
    <source>
        <dbReference type="ARBA" id="ARBA00004370"/>
    </source>
</evidence>
<dbReference type="GO" id="GO:0015562">
    <property type="term" value="F:efflux transmembrane transporter activity"/>
    <property type="evidence" value="ECO:0007669"/>
    <property type="project" value="InterPro"/>
</dbReference>
<evidence type="ECO:0000256" key="3">
    <source>
        <dbReference type="ARBA" id="ARBA00022452"/>
    </source>
</evidence>
<dbReference type="Gene3D" id="1.20.1600.10">
    <property type="entry name" value="Outer membrane efflux proteins (OEP)"/>
    <property type="match status" value="1"/>
</dbReference>
<dbReference type="EMBL" id="AWGB01000003">
    <property type="protein sequence ID" value="ESQ94474.1"/>
    <property type="molecule type" value="Genomic_DNA"/>
</dbReference>
<keyword evidence="4 9" id="KW-0812">Transmembrane</keyword>
<keyword evidence="3 9" id="KW-1134">Transmembrane beta strand</keyword>
<keyword evidence="11" id="KW-1185">Reference proteome</keyword>
<dbReference type="OrthoDB" id="9783100at2"/>
<comment type="similarity">
    <text evidence="2 9">Belongs to the outer membrane factor (OMF) (TC 1.B.17) family.</text>
</comment>
<proteinExistence type="inferred from homology"/>
<dbReference type="Proteomes" id="UP000017837">
    <property type="component" value="Unassembled WGS sequence"/>
</dbReference>
<feature type="chain" id="PRO_5001443965" description="Multidrug transporter" evidence="9">
    <location>
        <begin position="30"/>
        <end position="484"/>
    </location>
</feature>
<comment type="subcellular location">
    <subcellularLocation>
        <location evidence="9">Cell membrane</location>
        <topology evidence="9">Lipid-anchor</topology>
    </subcellularLocation>
    <subcellularLocation>
        <location evidence="1">Membrane</location>
    </subcellularLocation>
</comment>
<dbReference type="PANTHER" id="PTHR30203:SF20">
    <property type="entry name" value="MULTIDRUG RESISTANCE OUTER MEMBRANE PROTEIN MDTP-RELATED"/>
    <property type="match status" value="1"/>
</dbReference>
<evidence type="ECO:0000256" key="7">
    <source>
        <dbReference type="ARBA" id="ARBA00023139"/>
    </source>
</evidence>
<evidence type="ECO:0000313" key="11">
    <source>
        <dbReference type="Proteomes" id="UP000017837"/>
    </source>
</evidence>
<feature type="signal peptide" evidence="9">
    <location>
        <begin position="1"/>
        <end position="29"/>
    </location>
</feature>
<gene>
    <name evidence="10" type="ORF">ABENE_01240</name>
</gene>
<keyword evidence="6 9" id="KW-0472">Membrane</keyword>
<evidence type="ECO:0000256" key="8">
    <source>
        <dbReference type="ARBA" id="ARBA00023288"/>
    </source>
</evidence>
<comment type="caution">
    <text evidence="10">The sequence shown here is derived from an EMBL/GenBank/DDBJ whole genome shotgun (WGS) entry which is preliminary data.</text>
</comment>
<evidence type="ECO:0000256" key="5">
    <source>
        <dbReference type="ARBA" id="ARBA00022729"/>
    </source>
</evidence>
<dbReference type="InterPro" id="IPR010131">
    <property type="entry name" value="MdtP/NodT-like"/>
</dbReference>
<name>V4Q423_9CAUL</name>
<accession>V4Q423</accession>
<dbReference type="eggNOG" id="COG1538">
    <property type="taxonomic scope" value="Bacteria"/>
</dbReference>
<evidence type="ECO:0000256" key="9">
    <source>
        <dbReference type="RuleBase" id="RU362097"/>
    </source>
</evidence>
<sequence>MTHDRSSSSLKPRSAVAIAALLAAVALSACTTIPQSAPFASEPSQAKKVNPIDSVNGELWWKGLGDAQLQTLLTQAFNNSPSLAMAEARLNQAQAAVSQYRASSAPQVGLNATAYEGKQSYNYLFPKEAVPQGYQDYGQATLSFNWELDFWGKNRAAVAAASTNAQAAAADAAQARLVISTAIANAYIELDRLYQERDLAERAVAIRQDSAHLVQQKLDNGVSNQAQNEQARAGIYAAQADLDALDEQIDLNKHLIAMLTGAAPDFAATLKRPALAANAQAFGAVPERIDLNLIGRRPDVIAARWRAEAASAHIKQAHAAFYPNINLAAYVGAQALGLNNLFSSGSDIGQVGPAISLPLFDGGALKANLKSAESEHALAIASYNQDVLVAMQQVADTLTSQKALKSRLDNSEQALTAYEKAYSLSKLRYDGGLSDYTTLLVAEQSLLNQRRVVADLRSRALTLDVALIKSLGGTYAGNTDTSTN</sequence>